<sequence length="188" mass="22674">MNKQKPQRIDNRLVESLKKGDERAFRTIFYALRKRLYYFVFSYAKSDYVADEMVQEVFIKVWQKRESIKPPTFTTFVFTIARNLTYNHLRDAFRRESLKEELWKNVCTQYEPIEATIYFDEYRQIVNRIVDGLPPQKKIIYKLSREEGKSNKEIAGMLGITPKTVKNHLWKIMEVIKFRLRPHLENNL</sequence>
<dbReference type="Pfam" id="PF04542">
    <property type="entry name" value="Sigma70_r2"/>
    <property type="match status" value="1"/>
</dbReference>
<dbReference type="InterPro" id="IPR014284">
    <property type="entry name" value="RNA_pol_sigma-70_dom"/>
</dbReference>
<evidence type="ECO:0000313" key="8">
    <source>
        <dbReference type="Proteomes" id="UP000653730"/>
    </source>
</evidence>
<evidence type="ECO:0000256" key="2">
    <source>
        <dbReference type="ARBA" id="ARBA00023015"/>
    </source>
</evidence>
<protein>
    <submittedName>
        <fullName evidence="7">RNA polymerase sigma-70 factor</fullName>
    </submittedName>
</protein>
<dbReference type="SUPFAM" id="SSF88946">
    <property type="entry name" value="Sigma2 domain of RNA polymerase sigma factors"/>
    <property type="match status" value="1"/>
</dbReference>
<feature type="domain" description="RNA polymerase sigma factor 70 region 4 type 2" evidence="6">
    <location>
        <begin position="124"/>
        <end position="169"/>
    </location>
</feature>
<dbReference type="EMBL" id="JACVDC010000017">
    <property type="protein sequence ID" value="MBC9795890.1"/>
    <property type="molecule type" value="Genomic_DNA"/>
</dbReference>
<dbReference type="PRINTS" id="PR00038">
    <property type="entry name" value="HTHLUXR"/>
</dbReference>
<evidence type="ECO:0000259" key="6">
    <source>
        <dbReference type="Pfam" id="PF08281"/>
    </source>
</evidence>
<dbReference type="InterPro" id="IPR014327">
    <property type="entry name" value="RNA_pol_sigma70_bacteroid"/>
</dbReference>
<dbReference type="InterPro" id="IPR007627">
    <property type="entry name" value="RNA_pol_sigma70_r2"/>
</dbReference>
<dbReference type="InterPro" id="IPR000792">
    <property type="entry name" value="Tscrpt_reg_LuxR_C"/>
</dbReference>
<dbReference type="GO" id="GO:0016987">
    <property type="term" value="F:sigma factor activity"/>
    <property type="evidence" value="ECO:0007669"/>
    <property type="project" value="UniProtKB-KW"/>
</dbReference>
<dbReference type="SUPFAM" id="SSF88659">
    <property type="entry name" value="Sigma3 and sigma4 domains of RNA polymerase sigma factors"/>
    <property type="match status" value="1"/>
</dbReference>
<evidence type="ECO:0000256" key="1">
    <source>
        <dbReference type="ARBA" id="ARBA00010641"/>
    </source>
</evidence>
<evidence type="ECO:0000256" key="3">
    <source>
        <dbReference type="ARBA" id="ARBA00023082"/>
    </source>
</evidence>
<dbReference type="InterPro" id="IPR013324">
    <property type="entry name" value="RNA_pol_sigma_r3/r4-like"/>
</dbReference>
<dbReference type="InterPro" id="IPR013325">
    <property type="entry name" value="RNA_pol_sigma_r2"/>
</dbReference>
<keyword evidence="3" id="KW-0731">Sigma factor</keyword>
<reference evidence="7 8" key="1">
    <citation type="submission" date="2020-09" db="EMBL/GenBank/DDBJ databases">
        <title>Sinomicrobium weinanense sp. nov., a halophilic bacteria isolated from saline-alkali soil.</title>
        <authorList>
            <person name="Wu P."/>
            <person name="Ren H."/>
            <person name="Mei Y."/>
            <person name="Liang Y."/>
            <person name="Chen Z."/>
        </authorList>
    </citation>
    <scope>NUCLEOTIDE SEQUENCE [LARGE SCALE GENOMIC DNA]</scope>
    <source>
        <strain evidence="7 8">FJxs</strain>
    </source>
</reference>
<evidence type="ECO:0000256" key="4">
    <source>
        <dbReference type="ARBA" id="ARBA00023163"/>
    </source>
</evidence>
<dbReference type="InterPro" id="IPR039425">
    <property type="entry name" value="RNA_pol_sigma-70-like"/>
</dbReference>
<keyword evidence="4" id="KW-0804">Transcription</keyword>
<organism evidence="7 8">
    <name type="scientific">Sinomicrobium weinanense</name>
    <dbReference type="NCBI Taxonomy" id="2842200"/>
    <lineage>
        <taxon>Bacteria</taxon>
        <taxon>Pseudomonadati</taxon>
        <taxon>Bacteroidota</taxon>
        <taxon>Flavobacteriia</taxon>
        <taxon>Flavobacteriales</taxon>
        <taxon>Flavobacteriaceae</taxon>
        <taxon>Sinomicrobium</taxon>
    </lineage>
</organism>
<dbReference type="GO" id="GO:0006352">
    <property type="term" value="P:DNA-templated transcription initiation"/>
    <property type="evidence" value="ECO:0007669"/>
    <property type="project" value="InterPro"/>
</dbReference>
<dbReference type="NCBIfam" id="TIGR02985">
    <property type="entry name" value="Sig70_bacteroi1"/>
    <property type="match status" value="1"/>
</dbReference>
<comment type="similarity">
    <text evidence="1">Belongs to the sigma-70 factor family. ECF subfamily.</text>
</comment>
<dbReference type="PANTHER" id="PTHR43133">
    <property type="entry name" value="RNA POLYMERASE ECF-TYPE SIGMA FACTO"/>
    <property type="match status" value="1"/>
</dbReference>
<dbReference type="AlphaFoldDB" id="A0A926JR00"/>
<dbReference type="Proteomes" id="UP000653730">
    <property type="component" value="Unassembled WGS sequence"/>
</dbReference>
<dbReference type="Gene3D" id="1.10.10.10">
    <property type="entry name" value="Winged helix-like DNA-binding domain superfamily/Winged helix DNA-binding domain"/>
    <property type="match status" value="1"/>
</dbReference>
<dbReference type="PANTHER" id="PTHR43133:SF46">
    <property type="entry name" value="RNA POLYMERASE SIGMA-70 FACTOR ECF SUBFAMILY"/>
    <property type="match status" value="1"/>
</dbReference>
<comment type="caution">
    <text evidence="7">The sequence shown here is derived from an EMBL/GenBank/DDBJ whole genome shotgun (WGS) entry which is preliminary data.</text>
</comment>
<dbReference type="InterPro" id="IPR013249">
    <property type="entry name" value="RNA_pol_sigma70_r4_t2"/>
</dbReference>
<dbReference type="RefSeq" id="WP_187965040.1">
    <property type="nucleotide sequence ID" value="NZ_JACVDC010000017.1"/>
</dbReference>
<dbReference type="Pfam" id="PF08281">
    <property type="entry name" value="Sigma70_r4_2"/>
    <property type="match status" value="1"/>
</dbReference>
<accession>A0A926JR00</accession>
<evidence type="ECO:0000313" key="7">
    <source>
        <dbReference type="EMBL" id="MBC9795890.1"/>
    </source>
</evidence>
<dbReference type="Gene3D" id="1.10.1740.10">
    <property type="match status" value="1"/>
</dbReference>
<feature type="domain" description="RNA polymerase sigma-70 region 2" evidence="5">
    <location>
        <begin position="31"/>
        <end position="92"/>
    </location>
</feature>
<dbReference type="NCBIfam" id="TIGR02937">
    <property type="entry name" value="sigma70-ECF"/>
    <property type="match status" value="1"/>
</dbReference>
<evidence type="ECO:0000259" key="5">
    <source>
        <dbReference type="Pfam" id="PF04542"/>
    </source>
</evidence>
<gene>
    <name evidence="7" type="ORF">IBL28_07930</name>
</gene>
<name>A0A926JR00_9FLAO</name>
<proteinExistence type="inferred from homology"/>
<dbReference type="InterPro" id="IPR036388">
    <property type="entry name" value="WH-like_DNA-bd_sf"/>
</dbReference>
<keyword evidence="8" id="KW-1185">Reference proteome</keyword>
<keyword evidence="2" id="KW-0805">Transcription regulation</keyword>
<dbReference type="GO" id="GO:0003677">
    <property type="term" value="F:DNA binding"/>
    <property type="evidence" value="ECO:0007669"/>
    <property type="project" value="InterPro"/>
</dbReference>